<protein>
    <recommendedName>
        <fullName evidence="3">DUF4258 domain-containing protein</fullName>
    </recommendedName>
</protein>
<dbReference type="RefSeq" id="WP_307466397.1">
    <property type="nucleotide sequence ID" value="NZ_JAURUR010000007.1"/>
</dbReference>
<evidence type="ECO:0008006" key="3">
    <source>
        <dbReference type="Google" id="ProtNLM"/>
    </source>
</evidence>
<comment type="caution">
    <text evidence="1">The sequence shown here is derived from an EMBL/GenBank/DDBJ whole genome shotgun (WGS) entry which is preliminary data.</text>
</comment>
<keyword evidence="2" id="KW-1185">Reference proteome</keyword>
<dbReference type="Proteomes" id="UP001232163">
    <property type="component" value="Unassembled WGS sequence"/>
</dbReference>
<evidence type="ECO:0000313" key="1">
    <source>
        <dbReference type="EMBL" id="MDP9764889.1"/>
    </source>
</evidence>
<proteinExistence type="predicted"/>
<sequence>MRLPLITQHAIERAQQPDRWGLGSPAEAEAAIKYVLKHGRWSGWPHRKGQVIQNGTRCVVVVENRVVTAYIVPKSLKKKKRGGPGDTIRL</sequence>
<gene>
    <name evidence="1" type="ORF">QO006_002336</name>
</gene>
<organism evidence="1 2">
    <name type="scientific">Deinococcus enclensis</name>
    <dbReference type="NCBI Taxonomy" id="1049582"/>
    <lineage>
        <taxon>Bacteria</taxon>
        <taxon>Thermotogati</taxon>
        <taxon>Deinococcota</taxon>
        <taxon>Deinococci</taxon>
        <taxon>Deinococcales</taxon>
        <taxon>Deinococcaceae</taxon>
        <taxon>Deinococcus</taxon>
    </lineage>
</organism>
<accession>A0ABT9MEF6</accession>
<dbReference type="EMBL" id="JAURUR010000007">
    <property type="protein sequence ID" value="MDP9764889.1"/>
    <property type="molecule type" value="Genomic_DNA"/>
</dbReference>
<evidence type="ECO:0000313" key="2">
    <source>
        <dbReference type="Proteomes" id="UP001232163"/>
    </source>
</evidence>
<name>A0ABT9MEF6_9DEIO</name>
<reference evidence="1 2" key="1">
    <citation type="submission" date="2023-07" db="EMBL/GenBank/DDBJ databases">
        <title>Genomic Encyclopedia of Type Strains, Phase IV (KMG-IV): sequencing the most valuable type-strain genomes for metagenomic binning, comparative biology and taxonomic classification.</title>
        <authorList>
            <person name="Goeker M."/>
        </authorList>
    </citation>
    <scope>NUCLEOTIDE SEQUENCE [LARGE SCALE GENOMIC DNA]</scope>
    <source>
        <strain evidence="1 2">NIO-1023</strain>
    </source>
</reference>